<dbReference type="GO" id="GO:0000160">
    <property type="term" value="P:phosphorelay signal transduction system"/>
    <property type="evidence" value="ECO:0007669"/>
    <property type="project" value="InterPro"/>
</dbReference>
<name>X1UYT4_9ZZZZ</name>
<evidence type="ECO:0000256" key="4">
    <source>
        <dbReference type="ARBA" id="ARBA00023163"/>
    </source>
</evidence>
<dbReference type="InterPro" id="IPR039420">
    <property type="entry name" value="WalR-like"/>
</dbReference>
<sequence length="212" mass="23157">LLVDDHQLFRQGMRSMLANDAGIEVIGEAENGRRAVELARQLAPDVVVMDISMPDLNGIEATRQIAARAPRTRVLALSMHSDRRFVTGILAAGAAGYLLKDCAFDELCRAIHAVAKKQVYLSPAVAGEVVDAYPRGSDDAASQPLRDLTSRQLEILQLVAEGRATKQIAARLHVSTKTVETHRHEIMTKLDLHSIAELTKFAVREGLTDLEA</sequence>
<dbReference type="SUPFAM" id="SSF46894">
    <property type="entry name" value="C-terminal effector domain of the bipartite response regulators"/>
    <property type="match status" value="1"/>
</dbReference>
<gene>
    <name evidence="7" type="ORF">S12H4_43071</name>
</gene>
<evidence type="ECO:0000256" key="1">
    <source>
        <dbReference type="ARBA" id="ARBA00022553"/>
    </source>
</evidence>
<evidence type="ECO:0008006" key="8">
    <source>
        <dbReference type="Google" id="ProtNLM"/>
    </source>
</evidence>
<keyword evidence="2" id="KW-0805">Transcription regulation</keyword>
<dbReference type="CDD" id="cd06170">
    <property type="entry name" value="LuxR_C_like"/>
    <property type="match status" value="1"/>
</dbReference>
<keyword evidence="1" id="KW-0597">Phosphoprotein</keyword>
<dbReference type="SMART" id="SM00448">
    <property type="entry name" value="REC"/>
    <property type="match status" value="1"/>
</dbReference>
<evidence type="ECO:0000256" key="2">
    <source>
        <dbReference type="ARBA" id="ARBA00023015"/>
    </source>
</evidence>
<dbReference type="GO" id="GO:0006355">
    <property type="term" value="P:regulation of DNA-templated transcription"/>
    <property type="evidence" value="ECO:0007669"/>
    <property type="project" value="InterPro"/>
</dbReference>
<dbReference type="PRINTS" id="PR00038">
    <property type="entry name" value="HTHLUXR"/>
</dbReference>
<keyword evidence="4" id="KW-0804">Transcription</keyword>
<dbReference type="PROSITE" id="PS50043">
    <property type="entry name" value="HTH_LUXR_2"/>
    <property type="match status" value="1"/>
</dbReference>
<reference evidence="7" key="1">
    <citation type="journal article" date="2014" name="Front. Microbiol.">
        <title>High frequency of phylogenetically diverse reductive dehalogenase-homologous genes in deep subseafloor sedimentary metagenomes.</title>
        <authorList>
            <person name="Kawai M."/>
            <person name="Futagami T."/>
            <person name="Toyoda A."/>
            <person name="Takaki Y."/>
            <person name="Nishi S."/>
            <person name="Hori S."/>
            <person name="Arai W."/>
            <person name="Tsubouchi T."/>
            <person name="Morono Y."/>
            <person name="Uchiyama I."/>
            <person name="Ito T."/>
            <person name="Fujiyama A."/>
            <person name="Inagaki F."/>
            <person name="Takami H."/>
        </authorList>
    </citation>
    <scope>NUCLEOTIDE SEQUENCE</scope>
    <source>
        <strain evidence="7">Expedition CK06-06</strain>
    </source>
</reference>
<proteinExistence type="predicted"/>
<dbReference type="InterPro" id="IPR000792">
    <property type="entry name" value="Tscrpt_reg_LuxR_C"/>
</dbReference>
<dbReference type="Gene3D" id="3.40.50.2300">
    <property type="match status" value="1"/>
</dbReference>
<organism evidence="7">
    <name type="scientific">marine sediment metagenome</name>
    <dbReference type="NCBI Taxonomy" id="412755"/>
    <lineage>
        <taxon>unclassified sequences</taxon>
        <taxon>metagenomes</taxon>
        <taxon>ecological metagenomes</taxon>
    </lineage>
</organism>
<dbReference type="SUPFAM" id="SSF52172">
    <property type="entry name" value="CheY-like"/>
    <property type="match status" value="1"/>
</dbReference>
<dbReference type="InterPro" id="IPR058245">
    <property type="entry name" value="NreC/VraR/RcsB-like_REC"/>
</dbReference>
<dbReference type="PANTHER" id="PTHR43214">
    <property type="entry name" value="TWO-COMPONENT RESPONSE REGULATOR"/>
    <property type="match status" value="1"/>
</dbReference>
<comment type="caution">
    <text evidence="7">The sequence shown here is derived from an EMBL/GenBank/DDBJ whole genome shotgun (WGS) entry which is preliminary data.</text>
</comment>
<dbReference type="CDD" id="cd17535">
    <property type="entry name" value="REC_NarL-like"/>
    <property type="match status" value="1"/>
</dbReference>
<dbReference type="GO" id="GO:0003677">
    <property type="term" value="F:DNA binding"/>
    <property type="evidence" value="ECO:0007669"/>
    <property type="project" value="UniProtKB-KW"/>
</dbReference>
<evidence type="ECO:0000259" key="6">
    <source>
        <dbReference type="PROSITE" id="PS50110"/>
    </source>
</evidence>
<dbReference type="EMBL" id="BARW01026401">
    <property type="protein sequence ID" value="GAJ05051.1"/>
    <property type="molecule type" value="Genomic_DNA"/>
</dbReference>
<evidence type="ECO:0000313" key="7">
    <source>
        <dbReference type="EMBL" id="GAJ05051.1"/>
    </source>
</evidence>
<protein>
    <recommendedName>
        <fullName evidence="8">DNA-binding response regulator</fullName>
    </recommendedName>
</protein>
<dbReference type="AlphaFoldDB" id="X1UYT4"/>
<feature type="domain" description="HTH luxR-type" evidence="5">
    <location>
        <begin position="141"/>
        <end position="206"/>
    </location>
</feature>
<dbReference type="PANTHER" id="PTHR43214:SF41">
    <property type="entry name" value="NITRATE_NITRITE RESPONSE REGULATOR PROTEIN NARP"/>
    <property type="match status" value="1"/>
</dbReference>
<dbReference type="Pfam" id="PF00196">
    <property type="entry name" value="GerE"/>
    <property type="match status" value="1"/>
</dbReference>
<dbReference type="SMART" id="SM00421">
    <property type="entry name" value="HTH_LUXR"/>
    <property type="match status" value="1"/>
</dbReference>
<feature type="non-terminal residue" evidence="7">
    <location>
        <position position="1"/>
    </location>
</feature>
<dbReference type="PROSITE" id="PS50110">
    <property type="entry name" value="RESPONSE_REGULATORY"/>
    <property type="match status" value="1"/>
</dbReference>
<evidence type="ECO:0000259" key="5">
    <source>
        <dbReference type="PROSITE" id="PS50043"/>
    </source>
</evidence>
<dbReference type="InterPro" id="IPR001789">
    <property type="entry name" value="Sig_transdc_resp-reg_receiver"/>
</dbReference>
<dbReference type="InterPro" id="IPR011006">
    <property type="entry name" value="CheY-like_superfamily"/>
</dbReference>
<feature type="domain" description="Response regulatory" evidence="6">
    <location>
        <begin position="1"/>
        <end position="115"/>
    </location>
</feature>
<dbReference type="Pfam" id="PF00072">
    <property type="entry name" value="Response_reg"/>
    <property type="match status" value="1"/>
</dbReference>
<accession>X1UYT4</accession>
<dbReference type="InterPro" id="IPR016032">
    <property type="entry name" value="Sig_transdc_resp-reg_C-effctor"/>
</dbReference>
<keyword evidence="3" id="KW-0238">DNA-binding</keyword>
<evidence type="ECO:0000256" key="3">
    <source>
        <dbReference type="ARBA" id="ARBA00023125"/>
    </source>
</evidence>